<dbReference type="PANTHER" id="PTHR30081:SF1">
    <property type="entry name" value="PROTEIN TRANSLOCASE SUBUNIT SECD"/>
    <property type="match status" value="1"/>
</dbReference>
<feature type="transmembrane region" description="Helical" evidence="9">
    <location>
        <begin position="1148"/>
        <end position="1170"/>
    </location>
</feature>
<dbReference type="Pfam" id="PF22599">
    <property type="entry name" value="SecDF_P1_head"/>
    <property type="match status" value="1"/>
</dbReference>
<feature type="transmembrane region" description="Helical" evidence="9">
    <location>
        <begin position="1176"/>
        <end position="1202"/>
    </location>
</feature>
<comment type="subcellular location">
    <subcellularLocation>
        <location evidence="1 9">Cell membrane</location>
        <topology evidence="1 9">Multi-pass membrane protein</topology>
    </subcellularLocation>
</comment>
<evidence type="ECO:0000256" key="9">
    <source>
        <dbReference type="HAMAP-Rule" id="MF_01463"/>
    </source>
</evidence>
<dbReference type="PANTHER" id="PTHR30081">
    <property type="entry name" value="PROTEIN-EXPORT MEMBRANE PROTEIN SEC"/>
    <property type="match status" value="1"/>
</dbReference>
<protein>
    <recommendedName>
        <fullName evidence="9 10">Multifunctional fusion protein</fullName>
    </recommendedName>
    <domain>
        <recommendedName>
            <fullName evidence="9">Protein translocase subunit SecD</fullName>
        </recommendedName>
    </domain>
    <domain>
        <recommendedName>
            <fullName evidence="10">Protein-export membrane protein SecF</fullName>
        </recommendedName>
    </domain>
</protein>
<feature type="transmembrane region" description="Helical" evidence="9">
    <location>
        <begin position="1060"/>
        <end position="1086"/>
    </location>
</feature>
<feature type="transmembrane region" description="Helical" evidence="9">
    <location>
        <begin position="654"/>
        <end position="678"/>
    </location>
</feature>
<comment type="function">
    <text evidence="9">Part of the Sec protein translocase complex. Interacts with the SecYEG preprotein conducting channel. SecDF uses the proton motive force (PMF) to complete protein translocation after the ATP-dependent function of SecA.</text>
</comment>
<evidence type="ECO:0000313" key="14">
    <source>
        <dbReference type="EMBL" id="AQT68866.1"/>
    </source>
</evidence>
<feature type="transmembrane region" description="Helical" evidence="9">
    <location>
        <begin position="7"/>
        <end position="24"/>
    </location>
</feature>
<comment type="subunit">
    <text evidence="9">Forms a complex with SecF. Part of the essential Sec protein translocation apparatus which comprises SecA, SecYEG and auxiliary proteins SecDF. Other proteins may also be involved.</text>
</comment>
<dbReference type="NCBIfam" id="TIGR01129">
    <property type="entry name" value="secD"/>
    <property type="match status" value="1"/>
</dbReference>
<keyword evidence="7 9" id="KW-0811">Translocation</keyword>
<dbReference type="SUPFAM" id="SSF82866">
    <property type="entry name" value="Multidrug efflux transporter AcrB transmembrane domain"/>
    <property type="match status" value="2"/>
</dbReference>
<dbReference type="NCBIfam" id="TIGR00916">
    <property type="entry name" value="2A0604s01"/>
    <property type="match status" value="1"/>
</dbReference>
<keyword evidence="2 9" id="KW-0813">Transport</keyword>
<dbReference type="GO" id="GO:0005886">
    <property type="term" value="C:plasma membrane"/>
    <property type="evidence" value="ECO:0007669"/>
    <property type="project" value="UniProtKB-SubCell"/>
</dbReference>
<dbReference type="GO" id="GO:0006605">
    <property type="term" value="P:protein targeting"/>
    <property type="evidence" value="ECO:0007669"/>
    <property type="project" value="UniProtKB-UniRule"/>
</dbReference>
<evidence type="ECO:0000259" key="12">
    <source>
        <dbReference type="Pfam" id="PF02355"/>
    </source>
</evidence>
<dbReference type="RefSeq" id="WP_205847859.1">
    <property type="nucleotide sequence ID" value="NZ_CP019791.1"/>
</dbReference>
<gene>
    <name evidence="10" type="primary">secF</name>
    <name evidence="9" type="synonym">secD</name>
    <name evidence="14" type="ORF">STSP2_02042</name>
</gene>
<dbReference type="STRING" id="1936003.STSP2_02042"/>
<feature type="transmembrane region" description="Helical" evidence="9">
    <location>
        <begin position="710"/>
        <end position="728"/>
    </location>
</feature>
<comment type="subunit">
    <text evidence="10">Forms a complex with SecD. Part of the essential Sec protein translocation apparatus which comprises SecA, SecYEG and auxiliary proteins SecDF. Other proteins may also be involved.</text>
</comment>
<dbReference type="NCBIfam" id="TIGR00966">
    <property type="entry name" value="transloc_SecF"/>
    <property type="match status" value="1"/>
</dbReference>
<dbReference type="InterPro" id="IPR005665">
    <property type="entry name" value="SecF_bac"/>
</dbReference>
<keyword evidence="4 9" id="KW-0812">Transmembrane</keyword>
<feature type="transmembrane region" description="Helical" evidence="9">
    <location>
        <begin position="559"/>
        <end position="578"/>
    </location>
</feature>
<keyword evidence="8 9" id="KW-0472">Membrane</keyword>
<dbReference type="Pfam" id="PF02355">
    <property type="entry name" value="SecD_SecF_C"/>
    <property type="match status" value="2"/>
</dbReference>
<keyword evidence="3 9" id="KW-1003">Cell membrane</keyword>
<feature type="transmembrane region" description="Helical" evidence="9">
    <location>
        <begin position="1034"/>
        <end position="1053"/>
    </location>
</feature>
<evidence type="ECO:0000256" key="6">
    <source>
        <dbReference type="ARBA" id="ARBA00022989"/>
    </source>
</evidence>
<dbReference type="GO" id="GO:0015450">
    <property type="term" value="F:protein-transporting ATPase activity"/>
    <property type="evidence" value="ECO:0007669"/>
    <property type="project" value="InterPro"/>
</dbReference>
<reference evidence="15" key="1">
    <citation type="submission" date="2017-02" db="EMBL/GenBank/DDBJ databases">
        <title>Comparative genomics and description of representatives of a novel lineage of planctomycetes thriving in anoxic sediments.</title>
        <authorList>
            <person name="Spring S."/>
            <person name="Bunk B."/>
            <person name="Sproer C."/>
        </authorList>
    </citation>
    <scope>NUCLEOTIDE SEQUENCE [LARGE SCALE GENOMIC DNA]</scope>
    <source>
        <strain evidence="15">ST-NAGAB-D1</strain>
    </source>
</reference>
<feature type="transmembrane region" description="Helical" evidence="9">
    <location>
        <begin position="626"/>
        <end position="648"/>
    </location>
</feature>
<dbReference type="Gene3D" id="1.20.1640.10">
    <property type="entry name" value="Multidrug efflux transporter AcrB transmembrane domain"/>
    <property type="match status" value="2"/>
</dbReference>
<comment type="similarity">
    <text evidence="10">Belongs to the SecD/SecF family. SecF subfamily.</text>
</comment>
<dbReference type="KEGG" id="alus:STSP2_02042"/>
<evidence type="ECO:0000259" key="13">
    <source>
        <dbReference type="Pfam" id="PF22599"/>
    </source>
</evidence>
<dbReference type="EMBL" id="CP019791">
    <property type="protein sequence ID" value="AQT68866.1"/>
    <property type="molecule type" value="Genomic_DNA"/>
</dbReference>
<keyword evidence="5 9" id="KW-0653">Protein transport</keyword>
<evidence type="ECO:0000313" key="15">
    <source>
        <dbReference type="Proteomes" id="UP000189674"/>
    </source>
</evidence>
<accession>A0A1U9NMY2</accession>
<evidence type="ECO:0000256" key="10">
    <source>
        <dbReference type="HAMAP-Rule" id="MF_01464"/>
    </source>
</evidence>
<feature type="domain" description="Protein export membrane protein SecD/SecF C-terminal" evidence="12">
    <location>
        <begin position="514"/>
        <end position="679"/>
    </location>
</feature>
<sequence>MGKNQTWKIILILALVVFALYQVYPPQDKLKPGLDLAGGTKLIYDFNTQGMSPDETEGLAESQIPILRKRIDPQNVANLVIRPLGDTRIEIQQPLASKETIEKRKAYQQALDSLEDENLNLMRVKRALAADKEERQEVFAEFAGDSETRNEILTELASTYDRLTALQSETEQLEQELETLQKKVDAAGLSGERLSNQAVYWNKLEGEELQDRIDTFVGETEEAKPFVEQYIEKYGQLANKLNQIADPEDGARVAFKDAEQRLNQLNLSITRLKEILDLPEDSVKRTEMLNELKERFPAREEKIENVIEAYAEYAPGAGRLDDPEDLKRMLRGSGKLEFRILPTMRDGTIAESKARALVEALQTRGPQLASTNEYKWVEVEDWENYSQGTGITGTFGEKHYVLASDQPGETMLHTGDEEWSLQRAYPTVDQNGRRAIGFEHGEIAANMFYRLTNNNIGRPLAILLDNKVISAPKINDAIRSSGIITGEFTPTERDDMISKLNAGSFQASLSEAPSSEQTIGPTLGTENRDRGIKAGIYGVIIVAVFMLVYYLLAGSIADIALLMNILFVLAMMVTLNATFTLPGIAGLILTIGMSVDANVLIFERIREEQKQGSSLRSAIANGYQRAFRTILDANITTFFVALILYMVASEEIKGFAIVLMLGIISSMFTALFVTRVVFNFLLDKRVIKDHLVMLQLVGTPKINWMSVRKVFFSVSTILIVGGLAVFFLRDEQTNSKYDIEFTGGTSVQIDLKEGHGLTTDDIAAMIHQKGEEIGSPALQTAKVYTVGESGDQFQISTTETNNAVATIELGEGVEATTENVQAQLQKAMSDTGTLYDLQVNKQDSQFTVKTTTVNKPLVSQTIEEAFGDNVTIEGIEVNEVVSEAVRDTFEGLLDVRENLEPQITAAEQITEATPELSEYLGGVMITVELDNSATFGEIQSRFADVRFKPTMANMQWYNSQLFAKDMTIPEPGTELSEFVYVSVHPEAGYREFSEDEWQSFIEGEKSKVLTAASMEESLSRVTQVDPSIGQQAKVRAIIAIVLSLIAIVAYIWIRFGTARYGFAAIAALIHDVCITLGAVTVCTFIAKTSLGRALGIMDFKINLEMIAAFLTIIGYSLNDTIVVFDRIRENRGKGKLTPHVVSNSINQTISRTLLTSFTTFVVVLVMYIWGGEGLRGFTFAMLIGIIVGTYSSIGIAAPILLTGSAESESETK</sequence>
<keyword evidence="15" id="KW-1185">Reference proteome</keyword>
<evidence type="ECO:0000256" key="8">
    <source>
        <dbReference type="ARBA" id="ARBA00023136"/>
    </source>
</evidence>
<dbReference type="GO" id="GO:0065002">
    <property type="term" value="P:intracellular protein transmembrane transport"/>
    <property type="evidence" value="ECO:0007669"/>
    <property type="project" value="UniProtKB-UniRule"/>
</dbReference>
<evidence type="ECO:0000256" key="11">
    <source>
        <dbReference type="SAM" id="Coils"/>
    </source>
</evidence>
<proteinExistence type="inferred from homology"/>
<evidence type="ECO:0000256" key="7">
    <source>
        <dbReference type="ARBA" id="ARBA00023010"/>
    </source>
</evidence>
<dbReference type="Gene3D" id="3.30.70.3400">
    <property type="match status" value="1"/>
</dbReference>
<comment type="caution">
    <text evidence="9">Lacks conserved residue(s) required for the propagation of feature annotation.</text>
</comment>
<evidence type="ECO:0000256" key="2">
    <source>
        <dbReference type="ARBA" id="ARBA00022448"/>
    </source>
</evidence>
<keyword evidence="6 9" id="KW-1133">Transmembrane helix</keyword>
<evidence type="ECO:0000256" key="3">
    <source>
        <dbReference type="ARBA" id="ARBA00022475"/>
    </source>
</evidence>
<dbReference type="GO" id="GO:0043952">
    <property type="term" value="P:protein transport by the Sec complex"/>
    <property type="evidence" value="ECO:0007669"/>
    <property type="project" value="UniProtKB-UniRule"/>
</dbReference>
<dbReference type="InterPro" id="IPR048634">
    <property type="entry name" value="SecD_SecF_C"/>
</dbReference>
<feature type="domain" description="Protein export membrane protein SecD/SecF C-terminal" evidence="12">
    <location>
        <begin position="1009"/>
        <end position="1202"/>
    </location>
</feature>
<dbReference type="Proteomes" id="UP000189674">
    <property type="component" value="Chromosome"/>
</dbReference>
<dbReference type="InterPro" id="IPR055344">
    <property type="entry name" value="SecD_SecF_C_bact"/>
</dbReference>
<keyword evidence="11" id="KW-0175">Coiled coil</keyword>
<dbReference type="PRINTS" id="PR01755">
    <property type="entry name" value="SECFTRNLCASE"/>
</dbReference>
<feature type="domain" description="SecDF P1 head subdomain" evidence="13">
    <location>
        <begin position="420"/>
        <end position="507"/>
    </location>
</feature>
<dbReference type="Gene3D" id="3.30.1360.200">
    <property type="match status" value="1"/>
</dbReference>
<dbReference type="AlphaFoldDB" id="A0A1U9NMY2"/>
<dbReference type="InterPro" id="IPR022813">
    <property type="entry name" value="SecD/SecF_arch_bac"/>
</dbReference>
<evidence type="ECO:0000256" key="5">
    <source>
        <dbReference type="ARBA" id="ARBA00022927"/>
    </source>
</evidence>
<dbReference type="InterPro" id="IPR005791">
    <property type="entry name" value="SecD"/>
</dbReference>
<feature type="coiled-coil region" evidence="11">
    <location>
        <begin position="97"/>
        <end position="190"/>
    </location>
</feature>
<dbReference type="InterPro" id="IPR054384">
    <property type="entry name" value="SecDF_P1_head"/>
</dbReference>
<organism evidence="14 15">
    <name type="scientific">Anaerohalosphaera lusitana</name>
    <dbReference type="NCBI Taxonomy" id="1936003"/>
    <lineage>
        <taxon>Bacteria</taxon>
        <taxon>Pseudomonadati</taxon>
        <taxon>Planctomycetota</taxon>
        <taxon>Phycisphaerae</taxon>
        <taxon>Sedimentisphaerales</taxon>
        <taxon>Anaerohalosphaeraceae</taxon>
        <taxon>Anaerohalosphaera</taxon>
    </lineage>
</organism>
<dbReference type="HAMAP" id="MF_01464_B">
    <property type="entry name" value="SecF_B"/>
    <property type="match status" value="1"/>
</dbReference>
<evidence type="ECO:0000256" key="1">
    <source>
        <dbReference type="ARBA" id="ARBA00004651"/>
    </source>
</evidence>
<comment type="similarity">
    <text evidence="9">Belongs to the SecD/SecF family. SecD subfamily.</text>
</comment>
<name>A0A1U9NMY2_9BACT</name>
<feature type="transmembrane region" description="Helical" evidence="9">
    <location>
        <begin position="1106"/>
        <end position="1127"/>
    </location>
</feature>
<feature type="transmembrane region" description="Helical" evidence="9">
    <location>
        <begin position="534"/>
        <end position="552"/>
    </location>
</feature>
<dbReference type="HAMAP" id="MF_01463_B">
    <property type="entry name" value="SecD_B"/>
    <property type="match status" value="1"/>
</dbReference>
<dbReference type="InterPro" id="IPR022645">
    <property type="entry name" value="SecD/SecF_bac"/>
</dbReference>
<evidence type="ECO:0000256" key="4">
    <source>
        <dbReference type="ARBA" id="ARBA00022692"/>
    </source>
</evidence>
<dbReference type="FunFam" id="1.20.1640.10:FF:000004">
    <property type="entry name" value="Protein translocase subunit SecD"/>
    <property type="match status" value="1"/>
</dbReference>